<comment type="caution">
    <text evidence="2">The sequence shown here is derived from an EMBL/GenBank/DDBJ whole genome shotgun (WGS) entry which is preliminary data.</text>
</comment>
<feature type="transmembrane region" description="Helical" evidence="1">
    <location>
        <begin position="12"/>
        <end position="34"/>
    </location>
</feature>
<evidence type="ECO:0008006" key="4">
    <source>
        <dbReference type="Google" id="ProtNLM"/>
    </source>
</evidence>
<dbReference type="EMBL" id="MGHH01000008">
    <property type="protein sequence ID" value="OGM64618.1"/>
    <property type="molecule type" value="Genomic_DNA"/>
</dbReference>
<evidence type="ECO:0000313" key="3">
    <source>
        <dbReference type="Proteomes" id="UP000176725"/>
    </source>
</evidence>
<dbReference type="AlphaFoldDB" id="A0A1F8BMW4"/>
<proteinExistence type="predicted"/>
<name>A0A1F8BMW4_9BACT</name>
<feature type="transmembrane region" description="Helical" evidence="1">
    <location>
        <begin position="102"/>
        <end position="122"/>
    </location>
</feature>
<keyword evidence="1" id="KW-0472">Membrane</keyword>
<feature type="transmembrane region" description="Helical" evidence="1">
    <location>
        <begin position="55"/>
        <end position="72"/>
    </location>
</feature>
<sequence length="178" mass="21265">MLAFVSTTLRILLGPAIFLFPTSATLWTFLTDWADGEFFKRAGFTKSRYQTIDKILDYYWYVFILLFILFNPVPQKTLFYFLFGVRTIGQLIYFINRKEEALFFFPNVFEILFYVYVLSLVVPRMNEYLYLPKLLSTLAIIIPVVLVREYILHIRKSNLSWFFTGVKTYWEDSEEETN</sequence>
<evidence type="ECO:0000313" key="2">
    <source>
        <dbReference type="EMBL" id="OGM64618.1"/>
    </source>
</evidence>
<accession>A0A1F8BMW4</accession>
<organism evidence="2 3">
    <name type="scientific">Candidatus Woesebacteria bacterium RIFCSPLOWO2_01_FULL_39_25</name>
    <dbReference type="NCBI Taxonomy" id="1802521"/>
    <lineage>
        <taxon>Bacteria</taxon>
        <taxon>Candidatus Woeseibacteriota</taxon>
    </lineage>
</organism>
<gene>
    <name evidence="2" type="ORF">A2893_06350</name>
</gene>
<keyword evidence="1" id="KW-1133">Transmembrane helix</keyword>
<keyword evidence="1" id="KW-0812">Transmembrane</keyword>
<reference evidence="2 3" key="1">
    <citation type="journal article" date="2016" name="Nat. Commun.">
        <title>Thousands of microbial genomes shed light on interconnected biogeochemical processes in an aquifer system.</title>
        <authorList>
            <person name="Anantharaman K."/>
            <person name="Brown C.T."/>
            <person name="Hug L.A."/>
            <person name="Sharon I."/>
            <person name="Castelle C.J."/>
            <person name="Probst A.J."/>
            <person name="Thomas B.C."/>
            <person name="Singh A."/>
            <person name="Wilkins M.J."/>
            <person name="Karaoz U."/>
            <person name="Brodie E.L."/>
            <person name="Williams K.H."/>
            <person name="Hubbard S.S."/>
            <person name="Banfield J.F."/>
        </authorList>
    </citation>
    <scope>NUCLEOTIDE SEQUENCE [LARGE SCALE GENOMIC DNA]</scope>
</reference>
<dbReference type="STRING" id="1802521.A2893_06350"/>
<feature type="transmembrane region" description="Helical" evidence="1">
    <location>
        <begin position="128"/>
        <end position="147"/>
    </location>
</feature>
<dbReference type="Proteomes" id="UP000176725">
    <property type="component" value="Unassembled WGS sequence"/>
</dbReference>
<protein>
    <recommendedName>
        <fullName evidence="4">CDP-alcohol phosphatidyltransferase</fullName>
    </recommendedName>
</protein>
<evidence type="ECO:0000256" key="1">
    <source>
        <dbReference type="SAM" id="Phobius"/>
    </source>
</evidence>